<gene>
    <name evidence="6" type="ORF">A9D14_16940</name>
    <name evidence="7" type="ORF">H4O24_16665</name>
</gene>
<evidence type="ECO:0000313" key="7">
    <source>
        <dbReference type="EMBL" id="QNE07503.1"/>
    </source>
</evidence>
<geneLocation type="plasmid" evidence="8">
    <name>pcme4a9i</name>
</geneLocation>
<dbReference type="InterPro" id="IPR036388">
    <property type="entry name" value="WH-like_DNA-bd_sf"/>
</dbReference>
<feature type="domain" description="IclR-ED" evidence="5">
    <location>
        <begin position="79"/>
        <end position="257"/>
    </location>
</feature>
<geneLocation type="plasmid" evidence="6">
    <name>pCME4A9I</name>
</geneLocation>
<dbReference type="SMART" id="SM00346">
    <property type="entry name" value="HTH_ICLR"/>
    <property type="match status" value="1"/>
</dbReference>
<evidence type="ECO:0000259" key="5">
    <source>
        <dbReference type="PROSITE" id="PS51078"/>
    </source>
</evidence>
<dbReference type="GO" id="GO:0003677">
    <property type="term" value="F:DNA binding"/>
    <property type="evidence" value="ECO:0007669"/>
    <property type="project" value="UniProtKB-KW"/>
</dbReference>
<dbReference type="EMBL" id="CP019603">
    <property type="protein sequence ID" value="ARU17998.1"/>
    <property type="molecule type" value="Genomic_DNA"/>
</dbReference>
<sequence length="262" mass="29205">MGQDQTEDEQERRYKAPALEKGLDILELLSNTAEPLSLSAIVARLGRSHGELFRMVQVLQFRGYLQLDEANEGYRLTDRLFSLGMQQPRTRNLVETALPVMRRLSQEVGQSCHLALHSQGEIVVVARMESSEQLGFTVRVGYRKPLHRAASGAVLYAFQPDEIRRNWDVQMDPELTGDERRAFLDRVASVRERGMEIVASSYVDGVTDLSAPLLRGGVAAGALTMPFLNKRDPAVTQEDAAVKVVEAAEEISHQLVENDSKS</sequence>
<accession>A0A1Z1FGS1</accession>
<evidence type="ECO:0000313" key="6">
    <source>
        <dbReference type="EMBL" id="ARU17998.1"/>
    </source>
</evidence>
<keyword evidence="3" id="KW-0804">Transcription</keyword>
<reference evidence="6 8" key="1">
    <citation type="submission" date="2017-01" db="EMBL/GenBank/DDBJ databases">
        <title>Complete genome sequence of esterase-producing bacterium Croceicoccus marinus E4A9.</title>
        <authorList>
            <person name="Wu Y.-H."/>
            <person name="Cheng H."/>
            <person name="Xu L."/>
            <person name="Huo Y.-Y."/>
            <person name="Wang C.-S."/>
            <person name="Xu X.-W."/>
        </authorList>
    </citation>
    <scope>NUCLEOTIDE SEQUENCE [LARGE SCALE GENOMIC DNA]</scope>
    <source>
        <strain evidence="6 8">E4A9</strain>
        <plasmid evidence="6">pCME4A9I</plasmid>
        <plasmid evidence="8">Plasmid pcme4a9i</plasmid>
    </source>
</reference>
<dbReference type="PANTHER" id="PTHR30136:SF7">
    <property type="entry name" value="HTH-TYPE TRANSCRIPTIONAL REGULATOR KDGR-RELATED"/>
    <property type="match status" value="1"/>
</dbReference>
<dbReference type="Proteomes" id="UP000515297">
    <property type="component" value="Plasmid plas1"/>
</dbReference>
<keyword evidence="6" id="KW-0614">Plasmid</keyword>
<evidence type="ECO:0000256" key="3">
    <source>
        <dbReference type="ARBA" id="ARBA00023163"/>
    </source>
</evidence>
<dbReference type="PANTHER" id="PTHR30136">
    <property type="entry name" value="HELIX-TURN-HELIX TRANSCRIPTIONAL REGULATOR, ICLR FAMILY"/>
    <property type="match status" value="1"/>
</dbReference>
<dbReference type="GO" id="GO:0003700">
    <property type="term" value="F:DNA-binding transcription factor activity"/>
    <property type="evidence" value="ECO:0007669"/>
    <property type="project" value="TreeGrafter"/>
</dbReference>
<dbReference type="Proteomes" id="UP000195807">
    <property type="component" value="Plasmid pCME4A9I"/>
</dbReference>
<reference evidence="7 9" key="2">
    <citation type="submission" date="2020-08" db="EMBL/GenBank/DDBJ databases">
        <authorList>
            <person name="Liu G."/>
            <person name="Sun C."/>
        </authorList>
    </citation>
    <scope>NUCLEOTIDE SEQUENCE [LARGE SCALE GENOMIC DNA]</scope>
    <source>
        <strain evidence="7 9">OT19</strain>
        <plasmid evidence="7 9">plas1</plasmid>
    </source>
</reference>
<feature type="domain" description="HTH iclR-type" evidence="4">
    <location>
        <begin position="16"/>
        <end position="78"/>
    </location>
</feature>
<dbReference type="InterPro" id="IPR005471">
    <property type="entry name" value="Tscrpt_reg_IclR_N"/>
</dbReference>
<name>A0A1Z1FGS1_9SPHN</name>
<dbReference type="GO" id="GO:0045892">
    <property type="term" value="P:negative regulation of DNA-templated transcription"/>
    <property type="evidence" value="ECO:0007669"/>
    <property type="project" value="TreeGrafter"/>
</dbReference>
<proteinExistence type="predicted"/>
<evidence type="ECO:0000256" key="2">
    <source>
        <dbReference type="ARBA" id="ARBA00023125"/>
    </source>
</evidence>
<evidence type="ECO:0000256" key="1">
    <source>
        <dbReference type="ARBA" id="ARBA00023015"/>
    </source>
</evidence>
<dbReference type="SUPFAM" id="SSF46785">
    <property type="entry name" value="Winged helix' DNA-binding domain"/>
    <property type="match status" value="1"/>
</dbReference>
<organism evidence="6 8">
    <name type="scientific">Croceicoccus marinus</name>
    <dbReference type="NCBI Taxonomy" id="450378"/>
    <lineage>
        <taxon>Bacteria</taxon>
        <taxon>Pseudomonadati</taxon>
        <taxon>Pseudomonadota</taxon>
        <taxon>Alphaproteobacteria</taxon>
        <taxon>Sphingomonadales</taxon>
        <taxon>Erythrobacteraceae</taxon>
        <taxon>Croceicoccus</taxon>
    </lineage>
</organism>
<dbReference type="InterPro" id="IPR029016">
    <property type="entry name" value="GAF-like_dom_sf"/>
</dbReference>
<dbReference type="Gene3D" id="1.10.10.10">
    <property type="entry name" value="Winged helix-like DNA-binding domain superfamily/Winged helix DNA-binding domain"/>
    <property type="match status" value="1"/>
</dbReference>
<evidence type="ECO:0000313" key="9">
    <source>
        <dbReference type="Proteomes" id="UP000515297"/>
    </source>
</evidence>
<dbReference type="KEGG" id="cman:A9D14_16940"/>
<evidence type="ECO:0000313" key="8">
    <source>
        <dbReference type="Proteomes" id="UP000195807"/>
    </source>
</evidence>
<dbReference type="Pfam" id="PF01614">
    <property type="entry name" value="IclR_C"/>
    <property type="match status" value="1"/>
</dbReference>
<geneLocation type="plasmid" evidence="7 9">
    <name>plas1</name>
</geneLocation>
<protein>
    <submittedName>
        <fullName evidence="6">IclR family transcriptional regulator</fullName>
    </submittedName>
</protein>
<dbReference type="InterPro" id="IPR050707">
    <property type="entry name" value="HTH_MetabolicPath_Reg"/>
</dbReference>
<evidence type="ECO:0000259" key="4">
    <source>
        <dbReference type="PROSITE" id="PS51077"/>
    </source>
</evidence>
<dbReference type="SUPFAM" id="SSF55781">
    <property type="entry name" value="GAF domain-like"/>
    <property type="match status" value="1"/>
</dbReference>
<dbReference type="STRING" id="450378.GCA_001661675_03405"/>
<dbReference type="Pfam" id="PF09339">
    <property type="entry name" value="HTH_IclR"/>
    <property type="match status" value="1"/>
</dbReference>
<keyword evidence="8" id="KW-1185">Reference proteome</keyword>
<dbReference type="PROSITE" id="PS51078">
    <property type="entry name" value="ICLR_ED"/>
    <property type="match status" value="1"/>
</dbReference>
<dbReference type="EMBL" id="CP060053">
    <property type="protein sequence ID" value="QNE07503.1"/>
    <property type="molecule type" value="Genomic_DNA"/>
</dbReference>
<keyword evidence="1" id="KW-0805">Transcription regulation</keyword>
<dbReference type="OrthoDB" id="6057486at2"/>
<dbReference type="PROSITE" id="PS51077">
    <property type="entry name" value="HTH_ICLR"/>
    <property type="match status" value="1"/>
</dbReference>
<dbReference type="RefSeq" id="WP_066850498.1">
    <property type="nucleotide sequence ID" value="NZ_CP019603.1"/>
</dbReference>
<dbReference type="Gene3D" id="3.30.450.40">
    <property type="match status" value="1"/>
</dbReference>
<dbReference type="InterPro" id="IPR014757">
    <property type="entry name" value="Tscrpt_reg_IclR_C"/>
</dbReference>
<dbReference type="AlphaFoldDB" id="A0A1Z1FGS1"/>
<dbReference type="InterPro" id="IPR036390">
    <property type="entry name" value="WH_DNA-bd_sf"/>
</dbReference>
<keyword evidence="2" id="KW-0238">DNA-binding</keyword>